<accession>R0CMM3</accession>
<protein>
    <submittedName>
        <fullName evidence="2">Uncharacterized protein</fullName>
    </submittedName>
</protein>
<dbReference type="AlphaFoldDB" id="R0CMM3"/>
<comment type="caution">
    <text evidence="2">The sequence shown here is derived from an EMBL/GenBank/DDBJ whole genome shotgun (WGS) entry which is preliminary data.</text>
</comment>
<feature type="transmembrane region" description="Helical" evidence="1">
    <location>
        <begin position="15"/>
        <end position="36"/>
    </location>
</feature>
<keyword evidence="3" id="KW-1185">Reference proteome</keyword>
<organism evidence="2 3">
    <name type="scientific">Caulobacter vibrioides OR37</name>
    <dbReference type="NCBI Taxonomy" id="1292034"/>
    <lineage>
        <taxon>Bacteria</taxon>
        <taxon>Pseudomonadati</taxon>
        <taxon>Pseudomonadota</taxon>
        <taxon>Alphaproteobacteria</taxon>
        <taxon>Caulobacterales</taxon>
        <taxon>Caulobacteraceae</taxon>
        <taxon>Caulobacter</taxon>
    </lineage>
</organism>
<dbReference type="PATRIC" id="fig|1292034.3.peg.4053"/>
<keyword evidence="1" id="KW-1133">Transmembrane helix</keyword>
<keyword evidence="1" id="KW-0812">Transmembrane</keyword>
<reference evidence="2 3" key="1">
    <citation type="journal article" date="2013" name="Genome Announc.">
        <title>Draft Genome Sequence for Caulobacter sp. Strain OR37, a Bacterium Tolerant to Heavy Metals.</title>
        <authorList>
            <person name="Utturkar S.M."/>
            <person name="Bollmann A."/>
            <person name="Brzoska R.M."/>
            <person name="Klingeman D.M."/>
            <person name="Epstein S.E."/>
            <person name="Palumbo A.V."/>
            <person name="Brown S.D."/>
        </authorList>
    </citation>
    <scope>NUCLEOTIDE SEQUENCE [LARGE SCALE GENOMIC DNA]</scope>
    <source>
        <strain evidence="2 3">OR37</strain>
    </source>
</reference>
<name>R0CMM3_CAUVI</name>
<evidence type="ECO:0000256" key="1">
    <source>
        <dbReference type="SAM" id="Phobius"/>
    </source>
</evidence>
<dbReference type="eggNOG" id="ENOG5032SH4">
    <property type="taxonomic scope" value="Bacteria"/>
</dbReference>
<gene>
    <name evidence="2" type="ORF">OR37_04092</name>
</gene>
<dbReference type="Proteomes" id="UP000013063">
    <property type="component" value="Unassembled WGS sequence"/>
</dbReference>
<sequence length="208" mass="22811" precursor="true">MEIHKPKPIHSWREFAVELLTIVMGILIALGAEALVEHHRTERAVGFSRADFIDELSRNRGEVAANLEQARVLQGQLNQVLLSGAKFVAGKGPPLGGVQVARDFVWPKSAAWAGALSTKVMGDFPHDEGRAVAKAYSEQEAFIALQRSEQTVWFGLAESSYVGAPTRPEVAKALQHMTEAAAYLQAHIETEQGLLKAYDGALERLKRE</sequence>
<proteinExistence type="predicted"/>
<keyword evidence="1" id="KW-0472">Membrane</keyword>
<dbReference type="RefSeq" id="WP_004624853.1">
    <property type="nucleotide sequence ID" value="NZ_APMP01000049.1"/>
</dbReference>
<evidence type="ECO:0000313" key="2">
    <source>
        <dbReference type="EMBL" id="ENZ77700.1"/>
    </source>
</evidence>
<dbReference type="OrthoDB" id="7605310at2"/>
<dbReference type="EMBL" id="APMP01000049">
    <property type="protein sequence ID" value="ENZ77700.1"/>
    <property type="molecule type" value="Genomic_DNA"/>
</dbReference>
<evidence type="ECO:0000313" key="3">
    <source>
        <dbReference type="Proteomes" id="UP000013063"/>
    </source>
</evidence>